<sequence length="192" mass="20784">MNAAVLLVAVLLGADNVPPETAEELRPFTLDQIAAGARNDAFVDEFLKDQTLQLFGTVKLIERLDTDAKKDGEKKESGYRVIFERLGHEDRAVDVTAGLYFPASARKDLATLEPGRSKVTIEGTCFGTQLQSLDRGVAFILELKDCKLVETPGEFSDAPPPSKPKIIPNPTIAPPFPPGIPAPPIPPAPRQE</sequence>
<dbReference type="EMBL" id="CP036274">
    <property type="protein sequence ID" value="QDU25701.1"/>
    <property type="molecule type" value="Genomic_DNA"/>
</dbReference>
<dbReference type="KEGG" id="aagg:ETAA8_07710"/>
<protein>
    <submittedName>
        <fullName evidence="2">Uncharacterized protein</fullName>
    </submittedName>
</protein>
<reference evidence="2 3" key="1">
    <citation type="submission" date="2019-02" db="EMBL/GenBank/DDBJ databases">
        <title>Deep-cultivation of Planctomycetes and their phenomic and genomic characterization uncovers novel biology.</title>
        <authorList>
            <person name="Wiegand S."/>
            <person name="Jogler M."/>
            <person name="Boedeker C."/>
            <person name="Pinto D."/>
            <person name="Vollmers J."/>
            <person name="Rivas-Marin E."/>
            <person name="Kohn T."/>
            <person name="Peeters S.H."/>
            <person name="Heuer A."/>
            <person name="Rast P."/>
            <person name="Oberbeckmann S."/>
            <person name="Bunk B."/>
            <person name="Jeske O."/>
            <person name="Meyerdierks A."/>
            <person name="Storesund J.E."/>
            <person name="Kallscheuer N."/>
            <person name="Luecker S."/>
            <person name="Lage O.M."/>
            <person name="Pohl T."/>
            <person name="Merkel B.J."/>
            <person name="Hornburger P."/>
            <person name="Mueller R.-W."/>
            <person name="Bruemmer F."/>
            <person name="Labrenz M."/>
            <person name="Spormann A.M."/>
            <person name="Op den Camp H."/>
            <person name="Overmann J."/>
            <person name="Amann R."/>
            <person name="Jetten M.S.M."/>
            <person name="Mascher T."/>
            <person name="Medema M.H."/>
            <person name="Devos D.P."/>
            <person name="Kaster A.-K."/>
            <person name="Ovreas L."/>
            <person name="Rohde M."/>
            <person name="Galperin M.Y."/>
            <person name="Jogler C."/>
        </authorList>
    </citation>
    <scope>NUCLEOTIDE SEQUENCE [LARGE SCALE GENOMIC DNA]</scope>
    <source>
        <strain evidence="2 3">ETA_A8</strain>
    </source>
</reference>
<evidence type="ECO:0000313" key="3">
    <source>
        <dbReference type="Proteomes" id="UP000315017"/>
    </source>
</evidence>
<dbReference type="RefSeq" id="WP_145085094.1">
    <property type="nucleotide sequence ID" value="NZ_CP036274.1"/>
</dbReference>
<evidence type="ECO:0000256" key="1">
    <source>
        <dbReference type="SAM" id="MobiDB-lite"/>
    </source>
</evidence>
<name>A0A517Y641_9BACT</name>
<feature type="compositionally biased region" description="Pro residues" evidence="1">
    <location>
        <begin position="171"/>
        <end position="192"/>
    </location>
</feature>
<keyword evidence="3" id="KW-1185">Reference proteome</keyword>
<proteinExistence type="predicted"/>
<gene>
    <name evidence="2" type="ORF">ETAA8_07710</name>
</gene>
<organism evidence="2 3">
    <name type="scientific">Anatilimnocola aggregata</name>
    <dbReference type="NCBI Taxonomy" id="2528021"/>
    <lineage>
        <taxon>Bacteria</taxon>
        <taxon>Pseudomonadati</taxon>
        <taxon>Planctomycetota</taxon>
        <taxon>Planctomycetia</taxon>
        <taxon>Pirellulales</taxon>
        <taxon>Pirellulaceae</taxon>
        <taxon>Anatilimnocola</taxon>
    </lineage>
</organism>
<dbReference type="Proteomes" id="UP000315017">
    <property type="component" value="Chromosome"/>
</dbReference>
<feature type="region of interest" description="Disordered" evidence="1">
    <location>
        <begin position="152"/>
        <end position="192"/>
    </location>
</feature>
<dbReference type="AlphaFoldDB" id="A0A517Y641"/>
<accession>A0A517Y641</accession>
<evidence type="ECO:0000313" key="2">
    <source>
        <dbReference type="EMBL" id="QDU25701.1"/>
    </source>
</evidence>